<evidence type="ECO:0000256" key="8">
    <source>
        <dbReference type="ARBA" id="ARBA00032554"/>
    </source>
</evidence>
<dbReference type="AlphaFoldDB" id="A0A943DC97"/>
<evidence type="ECO:0000256" key="6">
    <source>
        <dbReference type="ARBA" id="ARBA00022777"/>
    </source>
</evidence>
<dbReference type="GO" id="GO:0016114">
    <property type="term" value="P:terpenoid biosynthetic process"/>
    <property type="evidence" value="ECO:0007669"/>
    <property type="project" value="UniProtKB-UniRule"/>
</dbReference>
<evidence type="ECO:0000313" key="12">
    <source>
        <dbReference type="EMBL" id="MBS5332790.1"/>
    </source>
</evidence>
<dbReference type="PIRSF" id="PIRSF010376">
    <property type="entry name" value="IspE"/>
    <property type="match status" value="1"/>
</dbReference>
<name>A0A943DC97_9FIRM</name>
<dbReference type="GO" id="GO:0005524">
    <property type="term" value="F:ATP binding"/>
    <property type="evidence" value="ECO:0007669"/>
    <property type="project" value="UniProtKB-UniRule"/>
</dbReference>
<comment type="similarity">
    <text evidence="1 9">Belongs to the GHMP kinase family. IspE subfamily.</text>
</comment>
<feature type="domain" description="GHMP kinase C-terminal" evidence="11">
    <location>
        <begin position="229"/>
        <end position="274"/>
    </location>
</feature>
<comment type="function">
    <text evidence="9">Catalyzes the phosphorylation of the position 2 hydroxy group of 4-diphosphocytidyl-2C-methyl-D-erythritol.</text>
</comment>
<feature type="active site" evidence="9">
    <location>
        <position position="137"/>
    </location>
</feature>
<dbReference type="Gene3D" id="3.30.230.10">
    <property type="match status" value="1"/>
</dbReference>
<dbReference type="PANTHER" id="PTHR43527">
    <property type="entry name" value="4-DIPHOSPHOCYTIDYL-2-C-METHYL-D-ERYTHRITOL KINASE, CHLOROPLASTIC"/>
    <property type="match status" value="1"/>
</dbReference>
<evidence type="ECO:0000259" key="11">
    <source>
        <dbReference type="Pfam" id="PF08544"/>
    </source>
</evidence>
<evidence type="ECO:0000256" key="9">
    <source>
        <dbReference type="HAMAP-Rule" id="MF_00061"/>
    </source>
</evidence>
<feature type="active site" evidence="9">
    <location>
        <position position="13"/>
    </location>
</feature>
<keyword evidence="5 9" id="KW-0547">Nucleotide-binding</keyword>
<evidence type="ECO:0000256" key="7">
    <source>
        <dbReference type="ARBA" id="ARBA00022840"/>
    </source>
</evidence>
<dbReference type="Proteomes" id="UP000759273">
    <property type="component" value="Unassembled WGS sequence"/>
</dbReference>
<evidence type="ECO:0000256" key="2">
    <source>
        <dbReference type="ARBA" id="ARBA00012052"/>
    </source>
</evidence>
<dbReference type="HAMAP" id="MF_00061">
    <property type="entry name" value="IspE"/>
    <property type="match status" value="1"/>
</dbReference>
<evidence type="ECO:0000256" key="4">
    <source>
        <dbReference type="ARBA" id="ARBA00022679"/>
    </source>
</evidence>
<dbReference type="Pfam" id="PF00288">
    <property type="entry name" value="GHMP_kinases_N"/>
    <property type="match status" value="1"/>
</dbReference>
<comment type="catalytic activity">
    <reaction evidence="9">
        <text>4-CDP-2-C-methyl-D-erythritol + ATP = 4-CDP-2-C-methyl-D-erythritol 2-phosphate + ADP + H(+)</text>
        <dbReference type="Rhea" id="RHEA:18437"/>
        <dbReference type="ChEBI" id="CHEBI:15378"/>
        <dbReference type="ChEBI" id="CHEBI:30616"/>
        <dbReference type="ChEBI" id="CHEBI:57823"/>
        <dbReference type="ChEBI" id="CHEBI:57919"/>
        <dbReference type="ChEBI" id="CHEBI:456216"/>
        <dbReference type="EC" id="2.7.1.148"/>
    </reaction>
</comment>
<evidence type="ECO:0000256" key="1">
    <source>
        <dbReference type="ARBA" id="ARBA00009684"/>
    </source>
</evidence>
<feature type="domain" description="GHMP kinase N-terminal" evidence="10">
    <location>
        <begin position="67"/>
        <end position="145"/>
    </location>
</feature>
<dbReference type="PANTHER" id="PTHR43527:SF2">
    <property type="entry name" value="4-DIPHOSPHOCYTIDYL-2-C-METHYL-D-ERYTHRITOL KINASE, CHLOROPLASTIC"/>
    <property type="match status" value="1"/>
</dbReference>
<keyword evidence="7 9" id="KW-0067">ATP-binding</keyword>
<keyword evidence="4 9" id="KW-0808">Transferase</keyword>
<dbReference type="SUPFAM" id="SSF54211">
    <property type="entry name" value="Ribosomal protein S5 domain 2-like"/>
    <property type="match status" value="1"/>
</dbReference>
<dbReference type="NCBIfam" id="TIGR00154">
    <property type="entry name" value="ispE"/>
    <property type="match status" value="1"/>
</dbReference>
<dbReference type="SUPFAM" id="SSF55060">
    <property type="entry name" value="GHMP Kinase, C-terminal domain"/>
    <property type="match status" value="1"/>
</dbReference>
<reference evidence="12" key="1">
    <citation type="submission" date="2021-02" db="EMBL/GenBank/DDBJ databases">
        <title>Infant gut strain persistence is associated with maternal origin, phylogeny, and functional potential including surface adhesion and iron acquisition.</title>
        <authorList>
            <person name="Lou Y.C."/>
        </authorList>
    </citation>
    <scope>NUCLEOTIDE SEQUENCE</scope>
    <source>
        <strain evidence="12">L3_101_000M1_dasL3_101_000M1_concoct_87</strain>
    </source>
</reference>
<dbReference type="InterPro" id="IPR014721">
    <property type="entry name" value="Ribsml_uS5_D2-typ_fold_subgr"/>
</dbReference>
<organism evidence="12 13">
    <name type="scientific">Subdoligranulum variabile</name>
    <dbReference type="NCBI Taxonomy" id="214851"/>
    <lineage>
        <taxon>Bacteria</taxon>
        <taxon>Bacillati</taxon>
        <taxon>Bacillota</taxon>
        <taxon>Clostridia</taxon>
        <taxon>Eubacteriales</taxon>
        <taxon>Oscillospiraceae</taxon>
        <taxon>Subdoligranulum</taxon>
    </lineage>
</organism>
<dbReference type="InterPro" id="IPR004424">
    <property type="entry name" value="IspE"/>
</dbReference>
<dbReference type="InterPro" id="IPR020568">
    <property type="entry name" value="Ribosomal_Su5_D2-typ_SF"/>
</dbReference>
<evidence type="ECO:0000259" key="10">
    <source>
        <dbReference type="Pfam" id="PF00288"/>
    </source>
</evidence>
<evidence type="ECO:0000256" key="3">
    <source>
        <dbReference type="ARBA" id="ARBA00017473"/>
    </source>
</evidence>
<dbReference type="GO" id="GO:0019288">
    <property type="term" value="P:isopentenyl diphosphate biosynthetic process, methylerythritol 4-phosphate pathway"/>
    <property type="evidence" value="ECO:0007669"/>
    <property type="project" value="UniProtKB-UniRule"/>
</dbReference>
<keyword evidence="9" id="KW-0414">Isoprene biosynthesis</keyword>
<dbReference type="GO" id="GO:0050515">
    <property type="term" value="F:4-(cytidine 5'-diphospho)-2-C-methyl-D-erythritol kinase activity"/>
    <property type="evidence" value="ECO:0007669"/>
    <property type="project" value="UniProtKB-UniRule"/>
</dbReference>
<accession>A0A943DC97</accession>
<gene>
    <name evidence="9 12" type="primary">ispE</name>
    <name evidence="12" type="ORF">KHY36_09705</name>
</gene>
<comment type="caution">
    <text evidence="12">The sequence shown here is derived from an EMBL/GenBank/DDBJ whole genome shotgun (WGS) entry which is preliminary data.</text>
</comment>
<feature type="binding site" evidence="9">
    <location>
        <begin position="95"/>
        <end position="105"/>
    </location>
    <ligand>
        <name>ATP</name>
        <dbReference type="ChEBI" id="CHEBI:30616"/>
    </ligand>
</feature>
<dbReference type="EMBL" id="JAGZGG010000023">
    <property type="protein sequence ID" value="MBS5332790.1"/>
    <property type="molecule type" value="Genomic_DNA"/>
</dbReference>
<dbReference type="InterPro" id="IPR013750">
    <property type="entry name" value="GHMP_kinase_C_dom"/>
</dbReference>
<sequence>MQYRAVTVLAPAKLNLSLDVVGTLPNGYHDLDMVMQTIDLYEKITLRRSNDLTLTLPGSFVPANDKNTAVKAALAFFHYTGLLAGVDMTIYKRVPVRAGMAGGSADAAGVLVGLNELYNARLSMSELCAIGAGIGADVPFALLGGTCRVRGVGDLMKALPPCPDCWFVVAMPSVGVSTPEAFARYDTMGSPVHPNCEAQEQAIRANDLRGVCAAAGNALEHCSGAVETPAICKTLRAHGAVTAQMTGSGAAVFGIFDDENAARNAAVELKKGYKQVYVCKPTHGGPRVTARRAFGAKK</sequence>
<protein>
    <recommendedName>
        <fullName evidence="3 9">4-diphosphocytidyl-2-C-methyl-D-erythritol kinase</fullName>
        <shortName evidence="9">CMK</shortName>
        <ecNumber evidence="2 9">2.7.1.148</ecNumber>
    </recommendedName>
    <alternativeName>
        <fullName evidence="8 9">4-(cytidine-5'-diphospho)-2-C-methyl-D-erythritol kinase</fullName>
    </alternativeName>
</protein>
<dbReference type="Gene3D" id="3.30.70.890">
    <property type="entry name" value="GHMP kinase, C-terminal domain"/>
    <property type="match status" value="1"/>
</dbReference>
<keyword evidence="6 9" id="KW-0418">Kinase</keyword>
<comment type="pathway">
    <text evidence="9">Isoprenoid biosynthesis; isopentenyl diphosphate biosynthesis via DXP pathway; isopentenyl diphosphate from 1-deoxy-D-xylulose 5-phosphate: step 3/6.</text>
</comment>
<proteinExistence type="inferred from homology"/>
<dbReference type="Pfam" id="PF08544">
    <property type="entry name" value="GHMP_kinases_C"/>
    <property type="match status" value="1"/>
</dbReference>
<evidence type="ECO:0000313" key="13">
    <source>
        <dbReference type="Proteomes" id="UP000759273"/>
    </source>
</evidence>
<dbReference type="InterPro" id="IPR036554">
    <property type="entry name" value="GHMP_kinase_C_sf"/>
</dbReference>
<dbReference type="EC" id="2.7.1.148" evidence="2 9"/>
<dbReference type="InterPro" id="IPR006204">
    <property type="entry name" value="GHMP_kinase_N_dom"/>
</dbReference>
<evidence type="ECO:0000256" key="5">
    <source>
        <dbReference type="ARBA" id="ARBA00022741"/>
    </source>
</evidence>